<name>A0AAQ4EQ18_AMBAM</name>
<keyword evidence="2" id="KW-1133">Transmembrane helix</keyword>
<evidence type="ECO:0000256" key="2">
    <source>
        <dbReference type="SAM" id="Phobius"/>
    </source>
</evidence>
<evidence type="ECO:0000313" key="3">
    <source>
        <dbReference type="EMBL" id="KAK8776874.1"/>
    </source>
</evidence>
<gene>
    <name evidence="3" type="ORF">V5799_029782</name>
</gene>
<keyword evidence="2" id="KW-0812">Transmembrane</keyword>
<dbReference type="Proteomes" id="UP001321473">
    <property type="component" value="Unassembled WGS sequence"/>
</dbReference>
<keyword evidence="2" id="KW-0472">Membrane</keyword>
<feature type="region of interest" description="Disordered" evidence="1">
    <location>
        <begin position="87"/>
        <end position="106"/>
    </location>
</feature>
<dbReference type="AlphaFoldDB" id="A0AAQ4EQ18"/>
<sequence length="106" mass="11647">MREGGLLDKWLAEISAPGCEAVVPPASSEAEPEPGEGSASLSHFLATFLLLGLGLGCAVVVLFLENLIHFNTTEKLRRATLQRRWNKAKLPQERRKGSVRVAPKRR</sequence>
<feature type="transmembrane region" description="Helical" evidence="2">
    <location>
        <begin position="44"/>
        <end position="68"/>
    </location>
</feature>
<organism evidence="3 4">
    <name type="scientific">Amblyomma americanum</name>
    <name type="common">Lone star tick</name>
    <dbReference type="NCBI Taxonomy" id="6943"/>
    <lineage>
        <taxon>Eukaryota</taxon>
        <taxon>Metazoa</taxon>
        <taxon>Ecdysozoa</taxon>
        <taxon>Arthropoda</taxon>
        <taxon>Chelicerata</taxon>
        <taxon>Arachnida</taxon>
        <taxon>Acari</taxon>
        <taxon>Parasitiformes</taxon>
        <taxon>Ixodida</taxon>
        <taxon>Ixodoidea</taxon>
        <taxon>Ixodidae</taxon>
        <taxon>Amblyomminae</taxon>
        <taxon>Amblyomma</taxon>
    </lineage>
</organism>
<evidence type="ECO:0000256" key="1">
    <source>
        <dbReference type="SAM" id="MobiDB-lite"/>
    </source>
</evidence>
<evidence type="ECO:0000313" key="4">
    <source>
        <dbReference type="Proteomes" id="UP001321473"/>
    </source>
</evidence>
<accession>A0AAQ4EQ18</accession>
<proteinExistence type="predicted"/>
<comment type="caution">
    <text evidence="3">The sequence shown here is derived from an EMBL/GenBank/DDBJ whole genome shotgun (WGS) entry which is preliminary data.</text>
</comment>
<protein>
    <submittedName>
        <fullName evidence="3">Uncharacterized protein</fullName>
    </submittedName>
</protein>
<dbReference type="EMBL" id="JARKHS020012463">
    <property type="protein sequence ID" value="KAK8776874.1"/>
    <property type="molecule type" value="Genomic_DNA"/>
</dbReference>
<keyword evidence="4" id="KW-1185">Reference proteome</keyword>
<reference evidence="3 4" key="1">
    <citation type="journal article" date="2023" name="Arcadia Sci">
        <title>De novo assembly of a long-read Amblyomma americanum tick genome.</title>
        <authorList>
            <person name="Chou S."/>
            <person name="Poskanzer K.E."/>
            <person name="Rollins M."/>
            <person name="Thuy-Boun P.S."/>
        </authorList>
    </citation>
    <scope>NUCLEOTIDE SEQUENCE [LARGE SCALE GENOMIC DNA]</scope>
    <source>
        <strain evidence="3">F_SG_1</strain>
        <tissue evidence="3">Salivary glands</tissue>
    </source>
</reference>